<gene>
    <name evidence="2" type="ORF">SAMN05421827_109135</name>
</gene>
<dbReference type="RefSeq" id="WP_090500562.1">
    <property type="nucleotide sequence ID" value="NZ_FNCH01000009.1"/>
</dbReference>
<evidence type="ECO:0000313" key="3">
    <source>
        <dbReference type="Proteomes" id="UP000199643"/>
    </source>
</evidence>
<dbReference type="OrthoDB" id="793497at2"/>
<proteinExistence type="predicted"/>
<protein>
    <submittedName>
        <fullName evidence="2">Uncharacterized protein</fullName>
    </submittedName>
</protein>
<evidence type="ECO:0000256" key="1">
    <source>
        <dbReference type="SAM" id="MobiDB-lite"/>
    </source>
</evidence>
<organism evidence="2 3">
    <name type="scientific">Pedobacter terrae</name>
    <dbReference type="NCBI Taxonomy" id="405671"/>
    <lineage>
        <taxon>Bacteria</taxon>
        <taxon>Pseudomonadati</taxon>
        <taxon>Bacteroidota</taxon>
        <taxon>Sphingobacteriia</taxon>
        <taxon>Sphingobacteriales</taxon>
        <taxon>Sphingobacteriaceae</taxon>
        <taxon>Pedobacter</taxon>
    </lineage>
</organism>
<reference evidence="3" key="1">
    <citation type="submission" date="2016-10" db="EMBL/GenBank/DDBJ databases">
        <authorList>
            <person name="Varghese N."/>
            <person name="Submissions S."/>
        </authorList>
    </citation>
    <scope>NUCLEOTIDE SEQUENCE [LARGE SCALE GENOMIC DNA]</scope>
    <source>
        <strain evidence="3">DSM 17933</strain>
    </source>
</reference>
<keyword evidence="3" id="KW-1185">Reference proteome</keyword>
<dbReference type="EMBL" id="FNCH01000009">
    <property type="protein sequence ID" value="SDG67941.1"/>
    <property type="molecule type" value="Genomic_DNA"/>
</dbReference>
<name>A0A1G7W7Q1_9SPHI</name>
<sequence length="143" mass="16485">METKTKTSAKSKVDKAPTAKAETPKMKLLNTAKIEEAQVIEPKGHKPNLEETSKIISSLHDKIKHVTRLGFYIERLEEFEIEQKDEDLLKQDHYYQGCVLTIKDDKRREFELKNPVLIGKVIEFLGGLLQNRRSEIEAEIILP</sequence>
<dbReference type="AlphaFoldDB" id="A0A1G7W7Q1"/>
<evidence type="ECO:0000313" key="2">
    <source>
        <dbReference type="EMBL" id="SDG67941.1"/>
    </source>
</evidence>
<feature type="compositionally biased region" description="Basic and acidic residues" evidence="1">
    <location>
        <begin position="1"/>
        <end position="25"/>
    </location>
</feature>
<dbReference type="Proteomes" id="UP000199643">
    <property type="component" value="Unassembled WGS sequence"/>
</dbReference>
<accession>A0A1G7W7Q1</accession>
<feature type="region of interest" description="Disordered" evidence="1">
    <location>
        <begin position="1"/>
        <end position="26"/>
    </location>
</feature>